<proteinExistence type="evidence at transcript level"/>
<dbReference type="InterPro" id="IPR020901">
    <property type="entry name" value="Prtase_inh_Kunz-CS"/>
</dbReference>
<dbReference type="Gene3D" id="4.10.410.10">
    <property type="entry name" value="Pancreatic trypsin inhibitor Kunitz domain"/>
    <property type="match status" value="1"/>
</dbReference>
<dbReference type="AlphaFoldDB" id="A0A0K8R4G1"/>
<dbReference type="FunFam" id="4.10.410.10:FF:000004">
    <property type="entry name" value="Tissue factor pathway inhibitor"/>
    <property type="match status" value="1"/>
</dbReference>
<dbReference type="GO" id="GO:0004867">
    <property type="term" value="F:serine-type endopeptidase inhibitor activity"/>
    <property type="evidence" value="ECO:0007669"/>
    <property type="project" value="UniProtKB-KW"/>
</dbReference>
<keyword evidence="1" id="KW-0646">Protease inhibitor</keyword>
<reference evidence="7" key="1">
    <citation type="submission" date="2012-12" db="EMBL/GenBank/DDBJ databases">
        <title>Identification and characterization of a phenylalanine ammonia-lyase gene family in Isatis indigotica Fort.</title>
        <authorList>
            <person name="Liu Q."/>
            <person name="Chen J."/>
            <person name="Zhou X."/>
            <person name="Di P."/>
            <person name="Xiao Y."/>
            <person name="Xuan H."/>
            <person name="Zhang L."/>
            <person name="Chen W."/>
        </authorList>
    </citation>
    <scope>NUCLEOTIDE SEQUENCE</scope>
    <source>
        <tissue evidence="7">Salivary gland</tissue>
    </source>
</reference>
<accession>A0A0K8R4G1</accession>
<protein>
    <submittedName>
        <fullName evidence="7">Putative salivary kunitz domain protein</fullName>
    </submittedName>
</protein>
<evidence type="ECO:0000256" key="2">
    <source>
        <dbReference type="ARBA" id="ARBA00022900"/>
    </source>
</evidence>
<feature type="signal peptide" evidence="5">
    <location>
        <begin position="1"/>
        <end position="17"/>
    </location>
</feature>
<dbReference type="PANTHER" id="PTHR10083">
    <property type="entry name" value="KUNITZ-TYPE PROTEASE INHIBITOR-RELATED"/>
    <property type="match status" value="1"/>
</dbReference>
<dbReference type="InterPro" id="IPR036880">
    <property type="entry name" value="Kunitz_BPTI_sf"/>
</dbReference>
<feature type="region of interest" description="Disordered" evidence="4">
    <location>
        <begin position="87"/>
        <end position="107"/>
    </location>
</feature>
<dbReference type="EMBL" id="GADI01007761">
    <property type="protein sequence ID" value="JAA66047.1"/>
    <property type="molecule type" value="mRNA"/>
</dbReference>
<dbReference type="SMART" id="SM00131">
    <property type="entry name" value="KU"/>
    <property type="match status" value="1"/>
</dbReference>
<evidence type="ECO:0000259" key="6">
    <source>
        <dbReference type="PROSITE" id="PS50279"/>
    </source>
</evidence>
<feature type="domain" description="BPTI/Kunitz inhibitor" evidence="6">
    <location>
        <begin position="33"/>
        <end position="83"/>
    </location>
</feature>
<sequence>MQLIFVVSLVIVACIGANKAGKKQKPKWRHLNCTYPMDDGPCRARIPSYYYDNSTKKCEQFFYGGCEGNANNFENKEDCEKACEGKGRRKTTKNPENRKLLRNNSRRICAQ</sequence>
<evidence type="ECO:0000256" key="5">
    <source>
        <dbReference type="SAM" id="SignalP"/>
    </source>
</evidence>
<evidence type="ECO:0000256" key="1">
    <source>
        <dbReference type="ARBA" id="ARBA00022690"/>
    </source>
</evidence>
<dbReference type="PROSITE" id="PS00280">
    <property type="entry name" value="BPTI_KUNITZ_1"/>
    <property type="match status" value="1"/>
</dbReference>
<evidence type="ECO:0000256" key="4">
    <source>
        <dbReference type="SAM" id="MobiDB-lite"/>
    </source>
</evidence>
<dbReference type="SUPFAM" id="SSF57362">
    <property type="entry name" value="BPTI-like"/>
    <property type="match status" value="1"/>
</dbReference>
<dbReference type="PANTHER" id="PTHR10083:SF373">
    <property type="entry name" value="SERINE PEPTIDASE INHIBITOR, KUNITZ TYPE, 2"/>
    <property type="match status" value="1"/>
</dbReference>
<evidence type="ECO:0000313" key="7">
    <source>
        <dbReference type="EMBL" id="JAA66047.1"/>
    </source>
</evidence>
<keyword evidence="3" id="KW-1015">Disulfide bond</keyword>
<organism evidence="7">
    <name type="scientific">Ixodes ricinus</name>
    <name type="common">Common tick</name>
    <name type="synonym">Acarus ricinus</name>
    <dbReference type="NCBI Taxonomy" id="34613"/>
    <lineage>
        <taxon>Eukaryota</taxon>
        <taxon>Metazoa</taxon>
        <taxon>Ecdysozoa</taxon>
        <taxon>Arthropoda</taxon>
        <taxon>Chelicerata</taxon>
        <taxon>Arachnida</taxon>
        <taxon>Acari</taxon>
        <taxon>Parasitiformes</taxon>
        <taxon>Ixodida</taxon>
        <taxon>Ixodoidea</taxon>
        <taxon>Ixodidae</taxon>
        <taxon>Ixodinae</taxon>
        <taxon>Ixodes</taxon>
    </lineage>
</organism>
<dbReference type="PRINTS" id="PR00759">
    <property type="entry name" value="BASICPTASE"/>
</dbReference>
<dbReference type="PROSITE" id="PS50279">
    <property type="entry name" value="BPTI_KUNITZ_2"/>
    <property type="match status" value="1"/>
</dbReference>
<dbReference type="Pfam" id="PF00014">
    <property type="entry name" value="Kunitz_BPTI"/>
    <property type="match status" value="1"/>
</dbReference>
<dbReference type="InterPro" id="IPR050098">
    <property type="entry name" value="TFPI/VKTCI-like"/>
</dbReference>
<keyword evidence="5" id="KW-0732">Signal</keyword>
<evidence type="ECO:0000256" key="3">
    <source>
        <dbReference type="ARBA" id="ARBA00023157"/>
    </source>
</evidence>
<keyword evidence="2" id="KW-0722">Serine protease inhibitor</keyword>
<name>A0A0K8R4G1_IXORI</name>
<feature type="chain" id="PRO_5005515645" evidence="5">
    <location>
        <begin position="18"/>
        <end position="111"/>
    </location>
</feature>
<dbReference type="InterPro" id="IPR002223">
    <property type="entry name" value="Kunitz_BPTI"/>
</dbReference>
<dbReference type="GO" id="GO:0005615">
    <property type="term" value="C:extracellular space"/>
    <property type="evidence" value="ECO:0007669"/>
    <property type="project" value="TreeGrafter"/>
</dbReference>